<dbReference type="AlphaFoldDB" id="A0A9Q1F5Z9"/>
<organism evidence="1 2">
    <name type="scientific">Synaphobranchus kaupii</name>
    <name type="common">Kaup's arrowtooth eel</name>
    <dbReference type="NCBI Taxonomy" id="118154"/>
    <lineage>
        <taxon>Eukaryota</taxon>
        <taxon>Metazoa</taxon>
        <taxon>Chordata</taxon>
        <taxon>Craniata</taxon>
        <taxon>Vertebrata</taxon>
        <taxon>Euteleostomi</taxon>
        <taxon>Actinopterygii</taxon>
        <taxon>Neopterygii</taxon>
        <taxon>Teleostei</taxon>
        <taxon>Anguilliformes</taxon>
        <taxon>Synaphobranchidae</taxon>
        <taxon>Synaphobranchus</taxon>
    </lineage>
</organism>
<accession>A0A9Q1F5Z9</accession>
<evidence type="ECO:0000313" key="1">
    <source>
        <dbReference type="EMBL" id="KAJ8351733.1"/>
    </source>
</evidence>
<evidence type="ECO:0000313" key="2">
    <source>
        <dbReference type="Proteomes" id="UP001152622"/>
    </source>
</evidence>
<sequence>MKCQLLRKASPLLSMQACHVDVAGNRREMEGLLGVRSPSTPRIPSNCFPWQDPASPGTTLPSISSTVGSISAAARPATCFSQEVFRALLETSRSAGRGPD</sequence>
<name>A0A9Q1F5Z9_SYNKA</name>
<proteinExistence type="predicted"/>
<dbReference type="EMBL" id="JAINUF010000008">
    <property type="protein sequence ID" value="KAJ8351733.1"/>
    <property type="molecule type" value="Genomic_DNA"/>
</dbReference>
<gene>
    <name evidence="1" type="ORF">SKAU_G00232090</name>
</gene>
<dbReference type="Proteomes" id="UP001152622">
    <property type="component" value="Chromosome 8"/>
</dbReference>
<keyword evidence="2" id="KW-1185">Reference proteome</keyword>
<protein>
    <submittedName>
        <fullName evidence="1">Uncharacterized protein</fullName>
    </submittedName>
</protein>
<comment type="caution">
    <text evidence="1">The sequence shown here is derived from an EMBL/GenBank/DDBJ whole genome shotgun (WGS) entry which is preliminary data.</text>
</comment>
<reference evidence="1" key="1">
    <citation type="journal article" date="2023" name="Science">
        <title>Genome structures resolve the early diversification of teleost fishes.</title>
        <authorList>
            <person name="Parey E."/>
            <person name="Louis A."/>
            <person name="Montfort J."/>
            <person name="Bouchez O."/>
            <person name="Roques C."/>
            <person name="Iampietro C."/>
            <person name="Lluch J."/>
            <person name="Castinel A."/>
            <person name="Donnadieu C."/>
            <person name="Desvignes T."/>
            <person name="Floi Bucao C."/>
            <person name="Jouanno E."/>
            <person name="Wen M."/>
            <person name="Mejri S."/>
            <person name="Dirks R."/>
            <person name="Jansen H."/>
            <person name="Henkel C."/>
            <person name="Chen W.J."/>
            <person name="Zahm M."/>
            <person name="Cabau C."/>
            <person name="Klopp C."/>
            <person name="Thompson A.W."/>
            <person name="Robinson-Rechavi M."/>
            <person name="Braasch I."/>
            <person name="Lecointre G."/>
            <person name="Bobe J."/>
            <person name="Postlethwait J.H."/>
            <person name="Berthelot C."/>
            <person name="Roest Crollius H."/>
            <person name="Guiguen Y."/>
        </authorList>
    </citation>
    <scope>NUCLEOTIDE SEQUENCE</scope>
    <source>
        <strain evidence="1">WJC10195</strain>
    </source>
</reference>